<dbReference type="PROSITE" id="PS51819">
    <property type="entry name" value="VOC"/>
    <property type="match status" value="1"/>
</dbReference>
<dbReference type="PANTHER" id="PTHR36503:SF1">
    <property type="entry name" value="BLR2520 PROTEIN"/>
    <property type="match status" value="1"/>
</dbReference>
<comment type="caution">
    <text evidence="2">The sequence shown here is derived from an EMBL/GenBank/DDBJ whole genome shotgun (WGS) entry which is preliminary data.</text>
</comment>
<gene>
    <name evidence="2" type="ORF">ATO10_06571</name>
</gene>
<keyword evidence="2" id="KW-0223">Dioxygenase</keyword>
<dbReference type="SUPFAM" id="SSF54593">
    <property type="entry name" value="Glyoxalase/Bleomycin resistance protein/Dihydroxybiphenyl dioxygenase"/>
    <property type="match status" value="1"/>
</dbReference>
<feature type="domain" description="VOC" evidence="1">
    <location>
        <begin position="4"/>
        <end position="125"/>
    </location>
</feature>
<dbReference type="PANTHER" id="PTHR36503">
    <property type="entry name" value="BLR2520 PROTEIN"/>
    <property type="match status" value="1"/>
</dbReference>
<sequence>MANRITLITLAARDLQAQAAFYKSLGWESEFQSDDVVFYNLSGLKFGLYTAEKLAHDLNKSVDDLGTGAQTLAVNFASKAEVDTAYDAAITAGGTALKRPDDIFWGGYTGSWADPEGHVWEYAWNPFWELDENGKLKDGV</sequence>
<dbReference type="STRING" id="1461693.ATO10_06571"/>
<evidence type="ECO:0000313" key="3">
    <source>
        <dbReference type="Proteomes" id="UP000024836"/>
    </source>
</evidence>
<dbReference type="eggNOG" id="COG0346">
    <property type="taxonomic scope" value="Bacteria"/>
</dbReference>
<protein>
    <submittedName>
        <fullName evidence="2">Glyoxalase/bleomycin resistance protein/dioxygenase</fullName>
    </submittedName>
</protein>
<keyword evidence="3" id="KW-1185">Reference proteome</keyword>
<dbReference type="AlphaFoldDB" id="A0A058ZMY3"/>
<name>A0A058ZMY3_9RHOB</name>
<dbReference type="Pfam" id="PF00903">
    <property type="entry name" value="Glyoxalase"/>
    <property type="match status" value="1"/>
</dbReference>
<dbReference type="RefSeq" id="WP_035249607.1">
    <property type="nucleotide sequence ID" value="NZ_AQQY01000003.1"/>
</dbReference>
<dbReference type="InterPro" id="IPR004360">
    <property type="entry name" value="Glyas_Fos-R_dOase_dom"/>
</dbReference>
<dbReference type="InterPro" id="IPR037523">
    <property type="entry name" value="VOC_core"/>
</dbReference>
<proteinExistence type="predicted"/>
<keyword evidence="2" id="KW-0560">Oxidoreductase</keyword>
<dbReference type="InterPro" id="IPR029068">
    <property type="entry name" value="Glyas_Bleomycin-R_OHBP_Dase"/>
</dbReference>
<reference evidence="2 3" key="1">
    <citation type="submission" date="2013-04" db="EMBL/GenBank/DDBJ databases">
        <title>Shimia sp. 22II-S11-Z10 Genome Sequencing.</title>
        <authorList>
            <person name="Lai Q."/>
            <person name="Li G."/>
            <person name="Shao Z."/>
        </authorList>
    </citation>
    <scope>NUCLEOTIDE SEQUENCE [LARGE SCALE GENOMIC DNA]</scope>
    <source>
        <strain evidence="3">22II-S11-Z10</strain>
    </source>
</reference>
<dbReference type="GO" id="GO:0051213">
    <property type="term" value="F:dioxygenase activity"/>
    <property type="evidence" value="ECO:0007669"/>
    <property type="project" value="UniProtKB-KW"/>
</dbReference>
<evidence type="ECO:0000259" key="1">
    <source>
        <dbReference type="PROSITE" id="PS51819"/>
    </source>
</evidence>
<dbReference type="Proteomes" id="UP000024836">
    <property type="component" value="Unassembled WGS sequence"/>
</dbReference>
<dbReference type="Gene3D" id="3.10.180.10">
    <property type="entry name" value="2,3-Dihydroxybiphenyl 1,2-Dioxygenase, domain 1"/>
    <property type="match status" value="1"/>
</dbReference>
<dbReference type="OrthoDB" id="9798430at2"/>
<organism evidence="2 3">
    <name type="scientific">Actibacterium atlanticum</name>
    <dbReference type="NCBI Taxonomy" id="1461693"/>
    <lineage>
        <taxon>Bacteria</taxon>
        <taxon>Pseudomonadati</taxon>
        <taxon>Pseudomonadota</taxon>
        <taxon>Alphaproteobacteria</taxon>
        <taxon>Rhodobacterales</taxon>
        <taxon>Roseobacteraceae</taxon>
        <taxon>Actibacterium</taxon>
    </lineage>
</organism>
<evidence type="ECO:0000313" key="2">
    <source>
        <dbReference type="EMBL" id="KCV82585.1"/>
    </source>
</evidence>
<dbReference type="EMBL" id="AQQY01000003">
    <property type="protein sequence ID" value="KCV82585.1"/>
    <property type="molecule type" value="Genomic_DNA"/>
</dbReference>
<accession>A0A058ZMY3</accession>